<feature type="signal peptide" evidence="1">
    <location>
        <begin position="1"/>
        <end position="29"/>
    </location>
</feature>
<protein>
    <submittedName>
        <fullName evidence="2">Plasmid pSH1452, Rep protein</fullName>
    </submittedName>
</protein>
<dbReference type="AlphaFoldDB" id="O34732"/>
<dbReference type="EMBL" id="U53767">
    <property type="protein sequence ID" value="AAB71489.1"/>
    <property type="molecule type" value="Genomic_DNA"/>
</dbReference>
<sequence length="226" mass="23964">MKKELRSYLSLVIASVILISLVSPVVAQAQTSDRSKSAVTLTESEKNSISDLEKSGVDTKLVTKLLEVSNHIHFKKDQKTLSVDLSDDVLMNEYDFTKTQLKDFKAILDGTYNYSASKESILKSNQVAKTSSYRAGYLSNTALKSGTFAVLTVAAQSGPAALMAAWTAVSSALAGPLGTVAGISTAVLGGAFFADLALKITGAMTQGKGVAFYLDWGIPPVKTVIE</sequence>
<proteinExistence type="predicted"/>
<keyword evidence="2" id="KW-0614">Plasmid</keyword>
<accession>O34732</accession>
<feature type="chain" id="PRO_5004158071" evidence="1">
    <location>
        <begin position="30"/>
        <end position="226"/>
    </location>
</feature>
<organism evidence="2">
    <name type="scientific">Bacillus pumilus</name>
    <name type="common">Bacillus mesentericus</name>
    <dbReference type="NCBI Taxonomy" id="1408"/>
    <lineage>
        <taxon>Bacteria</taxon>
        <taxon>Bacillati</taxon>
        <taxon>Bacillota</taxon>
        <taxon>Bacilli</taxon>
        <taxon>Bacillales</taxon>
        <taxon>Bacillaceae</taxon>
        <taxon>Bacillus</taxon>
    </lineage>
</organism>
<reference evidence="2" key="1">
    <citation type="submission" date="1996-04" db="EMBL/GenBank/DDBJ databases">
        <authorList>
            <person name="Thomas C.M."/>
            <person name="Hasnain S."/>
        </authorList>
    </citation>
    <scope>NUCLEOTIDE SEQUENCE</scope>
    <source>
        <strain evidence="2">SH1451</strain>
        <plasmid evidence="2">pSH1452</plasmid>
    </source>
</reference>
<name>O34732_BACPU</name>
<evidence type="ECO:0000313" key="2">
    <source>
        <dbReference type="EMBL" id="AAB71489.1"/>
    </source>
</evidence>
<evidence type="ECO:0000256" key="1">
    <source>
        <dbReference type="SAM" id="SignalP"/>
    </source>
</evidence>
<geneLocation type="plasmid" evidence="2">
    <name>pSH1452</name>
</geneLocation>
<keyword evidence="1" id="KW-0732">Signal</keyword>